<dbReference type="SUPFAM" id="SSF52743">
    <property type="entry name" value="Subtilisin-like"/>
    <property type="match status" value="1"/>
</dbReference>
<dbReference type="InterPro" id="IPR007280">
    <property type="entry name" value="Peptidase_C_arc/bac"/>
</dbReference>
<dbReference type="Gene3D" id="2.60.120.380">
    <property type="match status" value="1"/>
</dbReference>
<dbReference type="InterPro" id="IPR015500">
    <property type="entry name" value="Peptidase_S8_subtilisin-rel"/>
</dbReference>
<gene>
    <name evidence="10" type="ORF">M8A51_20235</name>
</gene>
<evidence type="ECO:0000256" key="3">
    <source>
        <dbReference type="ARBA" id="ARBA00022801"/>
    </source>
</evidence>
<dbReference type="Pfam" id="PF04151">
    <property type="entry name" value="PPC"/>
    <property type="match status" value="1"/>
</dbReference>
<feature type="active site" description="Charge relay system" evidence="5">
    <location>
        <position position="242"/>
    </location>
</feature>
<evidence type="ECO:0000256" key="2">
    <source>
        <dbReference type="ARBA" id="ARBA00022670"/>
    </source>
</evidence>
<keyword evidence="11" id="KW-1185">Reference proteome</keyword>
<dbReference type="InterPro" id="IPR023828">
    <property type="entry name" value="Peptidase_S8_Ser-AS"/>
</dbReference>
<dbReference type="PROSITE" id="PS00136">
    <property type="entry name" value="SUBTILASE_ASP"/>
    <property type="match status" value="1"/>
</dbReference>
<dbReference type="RefSeq" id="WP_251780343.1">
    <property type="nucleotide sequence ID" value="NZ_JAMKFE010000014.1"/>
</dbReference>
<dbReference type="PANTHER" id="PTHR43806">
    <property type="entry name" value="PEPTIDASE S8"/>
    <property type="match status" value="1"/>
</dbReference>
<protein>
    <submittedName>
        <fullName evidence="10">S8 family serine peptidase</fullName>
    </submittedName>
</protein>
<feature type="region of interest" description="Disordered" evidence="7">
    <location>
        <begin position="24"/>
        <end position="50"/>
    </location>
</feature>
<evidence type="ECO:0000256" key="7">
    <source>
        <dbReference type="SAM" id="MobiDB-lite"/>
    </source>
</evidence>
<dbReference type="Gene3D" id="3.40.50.200">
    <property type="entry name" value="Peptidase S8/S53 domain"/>
    <property type="match status" value="1"/>
</dbReference>
<evidence type="ECO:0000259" key="8">
    <source>
        <dbReference type="Pfam" id="PF00082"/>
    </source>
</evidence>
<evidence type="ECO:0000259" key="9">
    <source>
        <dbReference type="Pfam" id="PF04151"/>
    </source>
</evidence>
<dbReference type="CDD" id="cd07496">
    <property type="entry name" value="Peptidases_S8_13"/>
    <property type="match status" value="1"/>
</dbReference>
<evidence type="ECO:0000256" key="5">
    <source>
        <dbReference type="PROSITE-ProRule" id="PRU01240"/>
    </source>
</evidence>
<feature type="domain" description="Peptidase C-terminal archaeal/bacterial" evidence="9">
    <location>
        <begin position="517"/>
        <end position="583"/>
    </location>
</feature>
<evidence type="ECO:0000256" key="1">
    <source>
        <dbReference type="ARBA" id="ARBA00011073"/>
    </source>
</evidence>
<dbReference type="SUPFAM" id="SSF89260">
    <property type="entry name" value="Collagen-binding domain"/>
    <property type="match status" value="1"/>
</dbReference>
<feature type="region of interest" description="Disordered" evidence="7">
    <location>
        <begin position="210"/>
        <end position="229"/>
    </location>
</feature>
<feature type="active site" description="Charge relay system" evidence="5">
    <location>
        <position position="180"/>
    </location>
</feature>
<comment type="similarity">
    <text evidence="1 5 6">Belongs to the peptidase S8 family.</text>
</comment>
<dbReference type="Proteomes" id="UP001165541">
    <property type="component" value="Unassembled WGS sequence"/>
</dbReference>
<dbReference type="Pfam" id="PF00082">
    <property type="entry name" value="Peptidase_S8"/>
    <property type="match status" value="1"/>
</dbReference>
<dbReference type="InterPro" id="IPR034176">
    <property type="entry name" value="Peptidases_S8_13"/>
</dbReference>
<keyword evidence="3 5" id="KW-0378">Hydrolase</keyword>
<dbReference type="InterPro" id="IPR022398">
    <property type="entry name" value="Peptidase_S8_His-AS"/>
</dbReference>
<dbReference type="InterPro" id="IPR023827">
    <property type="entry name" value="Peptidase_S8_Asp-AS"/>
</dbReference>
<feature type="domain" description="Peptidase S8/S53" evidence="8">
    <location>
        <begin position="171"/>
        <end position="459"/>
    </location>
</feature>
<dbReference type="InterPro" id="IPR050131">
    <property type="entry name" value="Peptidase_S8_subtilisin-like"/>
</dbReference>
<evidence type="ECO:0000256" key="4">
    <source>
        <dbReference type="ARBA" id="ARBA00022825"/>
    </source>
</evidence>
<reference evidence="10" key="1">
    <citation type="submission" date="2022-05" db="EMBL/GenBank/DDBJ databases">
        <title>Schlegelella sp. nov., isolated from mangrove soil.</title>
        <authorList>
            <person name="Liu Y."/>
            <person name="Ge X."/>
            <person name="Liu W."/>
        </authorList>
    </citation>
    <scope>NUCLEOTIDE SEQUENCE</scope>
    <source>
        <strain evidence="10">S2-27</strain>
    </source>
</reference>
<dbReference type="InterPro" id="IPR000209">
    <property type="entry name" value="Peptidase_S8/S53_dom"/>
</dbReference>
<dbReference type="PROSITE" id="PS51892">
    <property type="entry name" value="SUBTILASE"/>
    <property type="match status" value="1"/>
</dbReference>
<dbReference type="EMBL" id="JAMKFE010000014">
    <property type="protein sequence ID" value="MCM5681863.1"/>
    <property type="molecule type" value="Genomic_DNA"/>
</dbReference>
<dbReference type="PROSITE" id="PS00137">
    <property type="entry name" value="SUBTILASE_HIS"/>
    <property type="match status" value="1"/>
</dbReference>
<dbReference type="PANTHER" id="PTHR43806:SF11">
    <property type="entry name" value="CEREVISIN-RELATED"/>
    <property type="match status" value="1"/>
</dbReference>
<feature type="active site" description="Charge relay system" evidence="5">
    <location>
        <position position="421"/>
    </location>
</feature>
<evidence type="ECO:0000313" key="10">
    <source>
        <dbReference type="EMBL" id="MCM5681863.1"/>
    </source>
</evidence>
<keyword evidence="2 5" id="KW-0645">Protease</keyword>
<dbReference type="InterPro" id="IPR036852">
    <property type="entry name" value="Peptidase_S8/S53_dom_sf"/>
</dbReference>
<proteinExistence type="inferred from homology"/>
<evidence type="ECO:0000256" key="6">
    <source>
        <dbReference type="RuleBase" id="RU003355"/>
    </source>
</evidence>
<name>A0ABT0YSZ0_9BURK</name>
<keyword evidence="4 5" id="KW-0720">Serine protease</keyword>
<sequence length="602" mass="60836">MSAGFYPGALLRAAALTLAVTGGATQAGGDPAPLPPGRSTAVPPAGAEGRPTDQLIVKYRDDTAALPSRALSATLPRTAATLARLAVQVQDRRPLGTRAQVLKLSRALPLAEAARLARDLAADDASIDYAEPDRLLTRQAVPTDPRYGEQWHYFEPTGGINAPAAWDRATGAGVVVAVLDTGVRPHADLLPNLLPGYDFIATGFVANDGDGRDADASDPGDAVQAGECGGGQPVVDEPSSWHGTHVAGTVAAAADGRGVVGVAHGAKLLPVRVLGRCGGYTSDIAEAIVWAAGGSVAGVPANPRPARVINLSLGGPGGCAQTTQAAIDQARSRGAVVVVAAGNSAQDAAQFSPASCRGVVTVAATTREGGRAYYSNHGATVELSAPGGEAYAIEADGVLSTLNTGHDAPAADGYAYYQGTSMAAPHVSGVAALVLERAPGLAPDAVGELLAGTARAFPAACDGCGRGIVDAAAAVTAAAGGGDTGLAEIEPNDRRIEAQVVAASGTTVDGSMSRRRDRDVYAVSVAAGRTLAVALTPTADADYDLFVYGSDGRLIGRSLRAAGEVDTVTLPQLKPGSYYAEVRYYSGGTGAQAGRYTLQLMF</sequence>
<dbReference type="PROSITE" id="PS00138">
    <property type="entry name" value="SUBTILASE_SER"/>
    <property type="match status" value="1"/>
</dbReference>
<accession>A0ABT0YSZ0</accession>
<dbReference type="PRINTS" id="PR00723">
    <property type="entry name" value="SUBTILISIN"/>
</dbReference>
<evidence type="ECO:0000313" key="11">
    <source>
        <dbReference type="Proteomes" id="UP001165541"/>
    </source>
</evidence>
<organism evidence="10 11">
    <name type="scientific">Caldimonas mangrovi</name>
    <dbReference type="NCBI Taxonomy" id="2944811"/>
    <lineage>
        <taxon>Bacteria</taxon>
        <taxon>Pseudomonadati</taxon>
        <taxon>Pseudomonadota</taxon>
        <taxon>Betaproteobacteria</taxon>
        <taxon>Burkholderiales</taxon>
        <taxon>Sphaerotilaceae</taxon>
        <taxon>Caldimonas</taxon>
    </lineage>
</organism>
<comment type="caution">
    <text evidence="10">The sequence shown here is derived from an EMBL/GenBank/DDBJ whole genome shotgun (WGS) entry which is preliminary data.</text>
</comment>